<feature type="region of interest" description="Disordered" evidence="1">
    <location>
        <begin position="27"/>
        <end position="70"/>
    </location>
</feature>
<gene>
    <name evidence="2" type="ORF">ENP73_05125</name>
</gene>
<comment type="caution">
    <text evidence="2">The sequence shown here is derived from an EMBL/GenBank/DDBJ whole genome shotgun (WGS) entry which is preliminary data.</text>
</comment>
<evidence type="ECO:0000313" key="2">
    <source>
        <dbReference type="EMBL" id="HEH82368.1"/>
    </source>
</evidence>
<dbReference type="AlphaFoldDB" id="A0A7C2G5R1"/>
<sequence>MPRHGNPKDEVLKVRLRVTQALRYREGAREIGKAKGPPATALRPPDPRGKPLAAPTDDLGRPKPPSAPGR</sequence>
<protein>
    <submittedName>
        <fullName evidence="2">Uncharacterized protein</fullName>
    </submittedName>
</protein>
<organism evidence="2">
    <name type="scientific">Thermus islandicus</name>
    <dbReference type="NCBI Taxonomy" id="540988"/>
    <lineage>
        <taxon>Bacteria</taxon>
        <taxon>Thermotogati</taxon>
        <taxon>Deinococcota</taxon>
        <taxon>Deinococci</taxon>
        <taxon>Thermales</taxon>
        <taxon>Thermaceae</taxon>
        <taxon>Thermus</taxon>
    </lineage>
</organism>
<evidence type="ECO:0000256" key="1">
    <source>
        <dbReference type="SAM" id="MobiDB-lite"/>
    </source>
</evidence>
<reference evidence="2" key="1">
    <citation type="journal article" date="2020" name="mSystems">
        <title>Genome- and Community-Level Interaction Insights into Carbon Utilization and Element Cycling Functions of Hydrothermarchaeota in Hydrothermal Sediment.</title>
        <authorList>
            <person name="Zhou Z."/>
            <person name="Liu Y."/>
            <person name="Xu W."/>
            <person name="Pan J."/>
            <person name="Luo Z.H."/>
            <person name="Li M."/>
        </authorList>
    </citation>
    <scope>NUCLEOTIDE SEQUENCE [LARGE SCALE GENOMIC DNA]</scope>
    <source>
        <strain evidence="2">SpSt-246</strain>
    </source>
</reference>
<proteinExistence type="predicted"/>
<accession>A0A7C2G5R1</accession>
<name>A0A7C2G5R1_9DEIN</name>
<dbReference type="EMBL" id="DSKL01000204">
    <property type="protein sequence ID" value="HEH82368.1"/>
    <property type="molecule type" value="Genomic_DNA"/>
</dbReference>